<dbReference type="Gene3D" id="1.10.3080.10">
    <property type="entry name" value="Clc chloride channel"/>
    <property type="match status" value="1"/>
</dbReference>
<dbReference type="Proteomes" id="UP000608522">
    <property type="component" value="Unassembled WGS sequence"/>
</dbReference>
<dbReference type="Pfam" id="PF00654">
    <property type="entry name" value="Voltage_CLC"/>
    <property type="match status" value="1"/>
</dbReference>
<gene>
    <name evidence="9" type="primary">yadQ</name>
    <name evidence="9" type="ORF">Sspor_77340</name>
</gene>
<feature type="transmembrane region" description="Helical" evidence="8">
    <location>
        <begin position="204"/>
        <end position="223"/>
    </location>
</feature>
<protein>
    <submittedName>
        <fullName evidence="9">Chloride channel protein</fullName>
    </submittedName>
</protein>
<feature type="transmembrane region" description="Helical" evidence="8">
    <location>
        <begin position="310"/>
        <end position="331"/>
    </location>
</feature>
<evidence type="ECO:0000313" key="9">
    <source>
        <dbReference type="EMBL" id="GHI82173.1"/>
    </source>
</evidence>
<proteinExistence type="predicted"/>
<name>A0ABQ3TP33_9ACTN</name>
<evidence type="ECO:0000256" key="2">
    <source>
        <dbReference type="ARBA" id="ARBA00022448"/>
    </source>
</evidence>
<evidence type="ECO:0000256" key="3">
    <source>
        <dbReference type="ARBA" id="ARBA00022692"/>
    </source>
</evidence>
<evidence type="ECO:0000256" key="4">
    <source>
        <dbReference type="ARBA" id="ARBA00022989"/>
    </source>
</evidence>
<dbReference type="PANTHER" id="PTHR45711">
    <property type="entry name" value="CHLORIDE CHANNEL PROTEIN"/>
    <property type="match status" value="1"/>
</dbReference>
<keyword evidence="10" id="KW-1185">Reference proteome</keyword>
<feature type="transmembrane region" description="Helical" evidence="8">
    <location>
        <begin position="379"/>
        <end position="405"/>
    </location>
</feature>
<dbReference type="PANTHER" id="PTHR45711:SF6">
    <property type="entry name" value="CHLORIDE CHANNEL PROTEIN"/>
    <property type="match status" value="1"/>
</dbReference>
<dbReference type="PRINTS" id="PR00762">
    <property type="entry name" value="CLCHANNEL"/>
</dbReference>
<dbReference type="InterPro" id="IPR014743">
    <property type="entry name" value="Cl-channel_core"/>
</dbReference>
<feature type="transmembrane region" description="Helical" evidence="8">
    <location>
        <begin position="21"/>
        <end position="45"/>
    </location>
</feature>
<sequence length="448" mass="44594">MKETPRGARSGRGRSGRLRAFGIAAVAGCLVGLVGGAFRWCLAHADALRGSVLETAAALGPAGRLIPVALTALGAAVACAIAQRVPHAAGSGIQHVEAVWRQEAEARTAWLVPAKFVGGLIAIGSGLVLGREGPIVHMGAAIGSAAGRRGGLDAEYAEKASDADDARMLHTALGGAGLAVAFSAPLGGLLFVCEEVTGTVRPRLVLLTLVGTVTAVATSRLLVGDGLVLPLAALPAPPLGTLPVFLLSGVTAGALGAAYSALVVRTLEVCDRLTRVPLVARAAVIGAGVGALMAFDPLLTGGGDQLSERLLTGGTLTVGALVLCLAVRCVAGPLSYAAATPGGLFAPLLALGALWGTLTHALAAPLLPAGSAGMGTGAAAFAVVGMAGVFTGVVRAPLTGAVLVVEMTGAEALLLPLLIACFAATVTADRLGSEPVYDTLRRRMLERA</sequence>
<evidence type="ECO:0000256" key="8">
    <source>
        <dbReference type="SAM" id="Phobius"/>
    </source>
</evidence>
<feature type="transmembrane region" description="Helical" evidence="8">
    <location>
        <begin position="243"/>
        <end position="264"/>
    </location>
</feature>
<keyword evidence="3 8" id="KW-0812">Transmembrane</keyword>
<feature type="transmembrane region" description="Helical" evidence="8">
    <location>
        <begin position="343"/>
        <end position="367"/>
    </location>
</feature>
<dbReference type="RefSeq" id="WP_202203166.1">
    <property type="nucleotide sequence ID" value="NZ_BAAATO010000017.1"/>
</dbReference>
<dbReference type="SUPFAM" id="SSF81340">
    <property type="entry name" value="Clc chloride channel"/>
    <property type="match status" value="1"/>
</dbReference>
<dbReference type="InterPro" id="IPR001807">
    <property type="entry name" value="ClC"/>
</dbReference>
<reference evidence="10" key="1">
    <citation type="submission" date="2023-07" db="EMBL/GenBank/DDBJ databases">
        <title>Whole genome shotgun sequence of Streptomyces spororaveus NBRC 15456.</title>
        <authorList>
            <person name="Komaki H."/>
            <person name="Tamura T."/>
        </authorList>
    </citation>
    <scope>NUCLEOTIDE SEQUENCE [LARGE SCALE GENOMIC DNA]</scope>
    <source>
        <strain evidence="10">NBRC 15456</strain>
    </source>
</reference>
<evidence type="ECO:0000256" key="6">
    <source>
        <dbReference type="ARBA" id="ARBA00023136"/>
    </source>
</evidence>
<evidence type="ECO:0000256" key="5">
    <source>
        <dbReference type="ARBA" id="ARBA00023065"/>
    </source>
</evidence>
<keyword evidence="2" id="KW-0813">Transport</keyword>
<evidence type="ECO:0000313" key="10">
    <source>
        <dbReference type="Proteomes" id="UP000608522"/>
    </source>
</evidence>
<evidence type="ECO:0000256" key="7">
    <source>
        <dbReference type="ARBA" id="ARBA00023214"/>
    </source>
</evidence>
<dbReference type="EMBL" id="BNED01000005">
    <property type="protein sequence ID" value="GHI82173.1"/>
    <property type="molecule type" value="Genomic_DNA"/>
</dbReference>
<comment type="subcellular location">
    <subcellularLocation>
        <location evidence="1">Membrane</location>
        <topology evidence="1">Multi-pass membrane protein</topology>
    </subcellularLocation>
</comment>
<accession>A0ABQ3TP33</accession>
<evidence type="ECO:0000256" key="1">
    <source>
        <dbReference type="ARBA" id="ARBA00004141"/>
    </source>
</evidence>
<keyword evidence="4 8" id="KW-1133">Transmembrane helix</keyword>
<feature type="transmembrane region" description="Helical" evidence="8">
    <location>
        <begin position="65"/>
        <end position="82"/>
    </location>
</feature>
<organism evidence="9 10">
    <name type="scientific">Streptomyces spororaveus</name>
    <dbReference type="NCBI Taxonomy" id="284039"/>
    <lineage>
        <taxon>Bacteria</taxon>
        <taxon>Bacillati</taxon>
        <taxon>Actinomycetota</taxon>
        <taxon>Actinomycetes</taxon>
        <taxon>Kitasatosporales</taxon>
        <taxon>Streptomycetaceae</taxon>
        <taxon>Streptomyces</taxon>
    </lineage>
</organism>
<keyword evidence="6 8" id="KW-0472">Membrane</keyword>
<dbReference type="CDD" id="cd01031">
    <property type="entry name" value="EriC"/>
    <property type="match status" value="1"/>
</dbReference>
<keyword evidence="7" id="KW-0868">Chloride</keyword>
<keyword evidence="5" id="KW-0406">Ion transport</keyword>
<feature type="transmembrane region" description="Helical" evidence="8">
    <location>
        <begin position="110"/>
        <end position="129"/>
    </location>
</feature>
<feature type="transmembrane region" description="Helical" evidence="8">
    <location>
        <begin position="172"/>
        <end position="192"/>
    </location>
</feature>
<comment type="caution">
    <text evidence="9">The sequence shown here is derived from an EMBL/GenBank/DDBJ whole genome shotgun (WGS) entry which is preliminary data.</text>
</comment>
<feature type="transmembrane region" description="Helical" evidence="8">
    <location>
        <begin position="412"/>
        <end position="428"/>
    </location>
</feature>
<feature type="transmembrane region" description="Helical" evidence="8">
    <location>
        <begin position="276"/>
        <end position="295"/>
    </location>
</feature>